<dbReference type="Gene3D" id="3.40.630.30">
    <property type="match status" value="1"/>
</dbReference>
<proteinExistence type="predicted"/>
<dbReference type="OrthoDB" id="9804948at2"/>
<dbReference type="InterPro" id="IPR000182">
    <property type="entry name" value="GNAT_dom"/>
</dbReference>
<accession>A0A1M6H1C2</accession>
<dbReference type="SUPFAM" id="SSF55729">
    <property type="entry name" value="Acyl-CoA N-acyltransferases (Nat)"/>
    <property type="match status" value="1"/>
</dbReference>
<keyword evidence="3" id="KW-1185">Reference proteome</keyword>
<dbReference type="PROSITE" id="PS51186">
    <property type="entry name" value="GNAT"/>
    <property type="match status" value="1"/>
</dbReference>
<dbReference type="STRING" id="1121420.SAMN02746098_05261"/>
<dbReference type="GO" id="GO:0016747">
    <property type="term" value="F:acyltransferase activity, transferring groups other than amino-acyl groups"/>
    <property type="evidence" value="ECO:0007669"/>
    <property type="project" value="InterPro"/>
</dbReference>
<name>A0A1M6H1C2_9FIRM</name>
<dbReference type="AlphaFoldDB" id="A0A1M6H1C2"/>
<evidence type="ECO:0000259" key="1">
    <source>
        <dbReference type="PROSITE" id="PS51186"/>
    </source>
</evidence>
<dbReference type="Pfam" id="PF13527">
    <property type="entry name" value="Acetyltransf_9"/>
    <property type="match status" value="1"/>
</dbReference>
<organism evidence="2 3">
    <name type="scientific">Desulfosporosinus lacus DSM 15449</name>
    <dbReference type="NCBI Taxonomy" id="1121420"/>
    <lineage>
        <taxon>Bacteria</taxon>
        <taxon>Bacillati</taxon>
        <taxon>Bacillota</taxon>
        <taxon>Clostridia</taxon>
        <taxon>Eubacteriales</taxon>
        <taxon>Desulfitobacteriaceae</taxon>
        <taxon>Desulfosporosinus</taxon>
    </lineage>
</organism>
<evidence type="ECO:0000313" key="3">
    <source>
        <dbReference type="Proteomes" id="UP000183954"/>
    </source>
</evidence>
<feature type="domain" description="N-acetyltransferase" evidence="1">
    <location>
        <begin position="13"/>
        <end position="160"/>
    </location>
</feature>
<dbReference type="Proteomes" id="UP000183954">
    <property type="component" value="Unassembled WGS sequence"/>
</dbReference>
<dbReference type="InterPro" id="IPR016181">
    <property type="entry name" value="Acyl_CoA_acyltransferase"/>
</dbReference>
<protein>
    <submittedName>
        <fullName evidence="2">Acetyltransferase (GNAT) domain-containing protein</fullName>
    </submittedName>
</protein>
<reference evidence="3" key="1">
    <citation type="submission" date="2016-11" db="EMBL/GenBank/DDBJ databases">
        <authorList>
            <person name="Varghese N."/>
            <person name="Submissions S."/>
        </authorList>
    </citation>
    <scope>NUCLEOTIDE SEQUENCE [LARGE SCALE GENOMIC DNA]</scope>
    <source>
        <strain evidence="3">DSM 15449</strain>
    </source>
</reference>
<keyword evidence="2" id="KW-0808">Transferase</keyword>
<dbReference type="RefSeq" id="WP_073033499.1">
    <property type="nucleotide sequence ID" value="NZ_FQXJ01000041.1"/>
</dbReference>
<gene>
    <name evidence="2" type="ORF">SAMN02746098_05261</name>
</gene>
<sequence length="300" mass="35057">MEYININGKEYQLAIGYGKSNELRKSLNDLTQKIFGFDFEQWYQDGYWKNQYIPYSLLDGDKIVSNVSVNIMNFRVYGEEKRYIQLGTVMTNADYREQGLSRVLTEKAIGDYRDKCDLIYLFANNSVLNFYPKFGFKELKQYQCVKKADSIHTYADVSVKKLNMSDENNRRFVIDKVMHAVPISIVSMCTNAELIMFYCTSFMKHNVYYLENYDAVVIADFTENTMEVMDVFCTESISLNRILKPLSNESVKKIVLFFTPQDTFSYETILLEGEDTLFAMGKDLQFIKSNQFMFPKLSHT</sequence>
<evidence type="ECO:0000313" key="2">
    <source>
        <dbReference type="EMBL" id="SHJ15925.1"/>
    </source>
</evidence>
<dbReference type="EMBL" id="FQXJ01000041">
    <property type="protein sequence ID" value="SHJ15925.1"/>
    <property type="molecule type" value="Genomic_DNA"/>
</dbReference>